<evidence type="ECO:0000313" key="2">
    <source>
        <dbReference type="Proteomes" id="UP000094828"/>
    </source>
</evidence>
<sequence>MAGPVSSTGSKSSPAVAKFRKLPLDVRAAVESLRADSAAESPADASLHAPVWLLVELSPEILSTCRSDLRDLRVEVEDPAKKEPLIAPSIAAEAGWIVRNLPRSAAAALVKESGSFEVQRRYEPYQVSDQWDEASRVWTVLIETRNLPVGAVEWRFPAAESATDRDVEIPVEVERAVPEAGVSPWDCILRTRVAQPGQPLTAGQPLTSGQPSTAGQPSAVEVSFVVSNINQHRLLLGGIPPEMNAASFRPESISLRGPRLLLAFPVQRPDLANCTYSLCFGDRQALSPGFELGLDGESQFLDQLEQACEPLQVDDVLQQLGQGLKSPLVPNASLR</sequence>
<keyword evidence="2" id="KW-1185">Reference proteome</keyword>
<accession>A0A1C3ECW4</accession>
<dbReference type="EMBL" id="LYDR01000093">
    <property type="protein sequence ID" value="ODA31034.1"/>
    <property type="molecule type" value="Genomic_DNA"/>
</dbReference>
<comment type="caution">
    <text evidence="1">The sequence shown here is derived from an EMBL/GenBank/DDBJ whole genome shotgun (WGS) entry which is preliminary data.</text>
</comment>
<name>A0A1C3ECW4_9PLAN</name>
<organism evidence="1 2">
    <name type="scientific">Planctopirus hydrillae</name>
    <dbReference type="NCBI Taxonomy" id="1841610"/>
    <lineage>
        <taxon>Bacteria</taxon>
        <taxon>Pseudomonadati</taxon>
        <taxon>Planctomycetota</taxon>
        <taxon>Planctomycetia</taxon>
        <taxon>Planctomycetales</taxon>
        <taxon>Planctomycetaceae</taxon>
        <taxon>Planctopirus</taxon>
    </lineage>
</organism>
<dbReference type="Proteomes" id="UP000094828">
    <property type="component" value="Unassembled WGS sequence"/>
</dbReference>
<protein>
    <submittedName>
        <fullName evidence="1">Uncharacterized protein</fullName>
    </submittedName>
</protein>
<gene>
    <name evidence="1" type="ORF">A6X21_22840</name>
</gene>
<dbReference type="AlphaFoldDB" id="A0A1C3ECW4"/>
<proteinExistence type="predicted"/>
<evidence type="ECO:0000313" key="1">
    <source>
        <dbReference type="EMBL" id="ODA31034.1"/>
    </source>
</evidence>
<reference evidence="1 2" key="1">
    <citation type="submission" date="2016-05" db="EMBL/GenBank/DDBJ databases">
        <title>Genomic and physiological characterization of Planctopirus sp. isolated from fresh water lake.</title>
        <authorList>
            <person name="Subhash Y."/>
            <person name="Ramana C."/>
        </authorList>
    </citation>
    <scope>NUCLEOTIDE SEQUENCE [LARGE SCALE GENOMIC DNA]</scope>
    <source>
        <strain evidence="1 2">JC280</strain>
    </source>
</reference>